<sequence>MLVMLANKNTRNAHLLSNRSDHTPRGVPNQDALARTPLGLTMIKPFPCGNGGPYLKQANRNDSGRLTLSPPVLICPPLLLGHHPMVT</sequence>
<keyword evidence="2" id="KW-1185">Reference proteome</keyword>
<evidence type="ECO:0000313" key="2">
    <source>
        <dbReference type="Proteomes" id="UP000765509"/>
    </source>
</evidence>
<protein>
    <submittedName>
        <fullName evidence="1">Uncharacterized protein</fullName>
    </submittedName>
</protein>
<dbReference type="EMBL" id="AVOT02013228">
    <property type="protein sequence ID" value="MBW0495676.1"/>
    <property type="molecule type" value="Genomic_DNA"/>
</dbReference>
<accession>A0A9Q3D2J7</accession>
<comment type="caution">
    <text evidence="1">The sequence shown here is derived from an EMBL/GenBank/DDBJ whole genome shotgun (WGS) entry which is preliminary data.</text>
</comment>
<organism evidence="1 2">
    <name type="scientific">Austropuccinia psidii MF-1</name>
    <dbReference type="NCBI Taxonomy" id="1389203"/>
    <lineage>
        <taxon>Eukaryota</taxon>
        <taxon>Fungi</taxon>
        <taxon>Dikarya</taxon>
        <taxon>Basidiomycota</taxon>
        <taxon>Pucciniomycotina</taxon>
        <taxon>Pucciniomycetes</taxon>
        <taxon>Pucciniales</taxon>
        <taxon>Sphaerophragmiaceae</taxon>
        <taxon>Austropuccinia</taxon>
    </lineage>
</organism>
<dbReference type="AlphaFoldDB" id="A0A9Q3D2J7"/>
<proteinExistence type="predicted"/>
<reference evidence="1" key="1">
    <citation type="submission" date="2021-03" db="EMBL/GenBank/DDBJ databases">
        <title>Draft genome sequence of rust myrtle Austropuccinia psidii MF-1, a brazilian biotype.</title>
        <authorList>
            <person name="Quecine M.C."/>
            <person name="Pachon D.M.R."/>
            <person name="Bonatelli M.L."/>
            <person name="Correr F.H."/>
            <person name="Franceschini L.M."/>
            <person name="Leite T.F."/>
            <person name="Margarido G.R.A."/>
            <person name="Almeida C.A."/>
            <person name="Ferrarezi J.A."/>
            <person name="Labate C.A."/>
        </authorList>
    </citation>
    <scope>NUCLEOTIDE SEQUENCE</scope>
    <source>
        <strain evidence="1">MF-1</strain>
    </source>
</reference>
<evidence type="ECO:0000313" key="1">
    <source>
        <dbReference type="EMBL" id="MBW0495676.1"/>
    </source>
</evidence>
<dbReference type="Proteomes" id="UP000765509">
    <property type="component" value="Unassembled WGS sequence"/>
</dbReference>
<name>A0A9Q3D2J7_9BASI</name>
<gene>
    <name evidence="1" type="ORF">O181_035391</name>
</gene>